<dbReference type="OrthoDB" id="3197907at2759"/>
<dbReference type="Pfam" id="PF05225">
    <property type="entry name" value="HTH_psq"/>
    <property type="match status" value="1"/>
</dbReference>
<proteinExistence type="predicted"/>
<protein>
    <recommendedName>
        <fullName evidence="1">HTH psq-type domain-containing protein</fullName>
    </recommendedName>
</protein>
<name>A0A0C9VMG3_SPHS4</name>
<dbReference type="GO" id="GO:0003677">
    <property type="term" value="F:DNA binding"/>
    <property type="evidence" value="ECO:0007669"/>
    <property type="project" value="InterPro"/>
</dbReference>
<dbReference type="Gene3D" id="1.10.10.60">
    <property type="entry name" value="Homeodomain-like"/>
    <property type="match status" value="1"/>
</dbReference>
<accession>A0A0C9VMG3</accession>
<dbReference type="InterPro" id="IPR007889">
    <property type="entry name" value="HTH_Psq"/>
</dbReference>
<feature type="non-terminal residue" evidence="2">
    <location>
        <position position="65"/>
    </location>
</feature>
<gene>
    <name evidence="2" type="ORF">M422DRAFT_116965</name>
</gene>
<keyword evidence="3" id="KW-1185">Reference proteome</keyword>
<dbReference type="AlphaFoldDB" id="A0A0C9VMG3"/>
<sequence>REALVEEALSQIRAGTVPTVEAAARKFQIPSSTLKYRLKGGKSCQQGHTKQQHIDPAQTRVLLDW</sequence>
<dbReference type="InterPro" id="IPR009057">
    <property type="entry name" value="Homeodomain-like_sf"/>
</dbReference>
<evidence type="ECO:0000259" key="1">
    <source>
        <dbReference type="Pfam" id="PF05225"/>
    </source>
</evidence>
<evidence type="ECO:0000313" key="2">
    <source>
        <dbReference type="EMBL" id="KIJ39130.1"/>
    </source>
</evidence>
<evidence type="ECO:0000313" key="3">
    <source>
        <dbReference type="Proteomes" id="UP000054279"/>
    </source>
</evidence>
<dbReference type="SUPFAM" id="SSF46689">
    <property type="entry name" value="Homeodomain-like"/>
    <property type="match status" value="1"/>
</dbReference>
<dbReference type="Proteomes" id="UP000054279">
    <property type="component" value="Unassembled WGS sequence"/>
</dbReference>
<reference evidence="2 3" key="1">
    <citation type="submission" date="2014-06" db="EMBL/GenBank/DDBJ databases">
        <title>Evolutionary Origins and Diversification of the Mycorrhizal Mutualists.</title>
        <authorList>
            <consortium name="DOE Joint Genome Institute"/>
            <consortium name="Mycorrhizal Genomics Consortium"/>
            <person name="Kohler A."/>
            <person name="Kuo A."/>
            <person name="Nagy L.G."/>
            <person name="Floudas D."/>
            <person name="Copeland A."/>
            <person name="Barry K.W."/>
            <person name="Cichocki N."/>
            <person name="Veneault-Fourrey C."/>
            <person name="LaButti K."/>
            <person name="Lindquist E.A."/>
            <person name="Lipzen A."/>
            <person name="Lundell T."/>
            <person name="Morin E."/>
            <person name="Murat C."/>
            <person name="Riley R."/>
            <person name="Ohm R."/>
            <person name="Sun H."/>
            <person name="Tunlid A."/>
            <person name="Henrissat B."/>
            <person name="Grigoriev I.V."/>
            <person name="Hibbett D.S."/>
            <person name="Martin F."/>
        </authorList>
    </citation>
    <scope>NUCLEOTIDE SEQUENCE [LARGE SCALE GENOMIC DNA]</scope>
    <source>
        <strain evidence="2 3">SS14</strain>
    </source>
</reference>
<dbReference type="HOGENOM" id="CLU_2856114_0_0_1"/>
<organism evidence="2 3">
    <name type="scientific">Sphaerobolus stellatus (strain SS14)</name>
    <dbReference type="NCBI Taxonomy" id="990650"/>
    <lineage>
        <taxon>Eukaryota</taxon>
        <taxon>Fungi</taxon>
        <taxon>Dikarya</taxon>
        <taxon>Basidiomycota</taxon>
        <taxon>Agaricomycotina</taxon>
        <taxon>Agaricomycetes</taxon>
        <taxon>Phallomycetidae</taxon>
        <taxon>Geastrales</taxon>
        <taxon>Sphaerobolaceae</taxon>
        <taxon>Sphaerobolus</taxon>
    </lineage>
</organism>
<feature type="domain" description="HTH psq-type" evidence="1">
    <location>
        <begin position="6"/>
        <end position="43"/>
    </location>
</feature>
<feature type="non-terminal residue" evidence="2">
    <location>
        <position position="1"/>
    </location>
</feature>
<dbReference type="EMBL" id="KN837154">
    <property type="protein sequence ID" value="KIJ39130.1"/>
    <property type="molecule type" value="Genomic_DNA"/>
</dbReference>